<dbReference type="InterPro" id="IPR014710">
    <property type="entry name" value="RmlC-like_jellyroll"/>
</dbReference>
<evidence type="ECO:0000256" key="2">
    <source>
        <dbReference type="ARBA" id="ARBA00023015"/>
    </source>
</evidence>
<feature type="domain" description="HTH araC/xylS-type" evidence="5">
    <location>
        <begin position="185"/>
        <end position="283"/>
    </location>
</feature>
<dbReference type="Pfam" id="PF02311">
    <property type="entry name" value="AraC_binding"/>
    <property type="match status" value="1"/>
</dbReference>
<dbReference type="PROSITE" id="PS01124">
    <property type="entry name" value="HTH_ARAC_FAMILY_2"/>
    <property type="match status" value="1"/>
</dbReference>
<dbReference type="InterPro" id="IPR018060">
    <property type="entry name" value="HTH_AraC"/>
</dbReference>
<dbReference type="EMBL" id="AZDJ01000016">
    <property type="protein sequence ID" value="KRK72937.1"/>
    <property type="molecule type" value="Genomic_DNA"/>
</dbReference>
<keyword evidence="7" id="KW-1185">Reference proteome</keyword>
<keyword evidence="4" id="KW-0804">Transcription</keyword>
<dbReference type="STRING" id="1291734.FD02_GL001357"/>
<evidence type="ECO:0000256" key="1">
    <source>
        <dbReference type="ARBA" id="ARBA00022490"/>
    </source>
</evidence>
<evidence type="ECO:0000256" key="4">
    <source>
        <dbReference type="ARBA" id="ARBA00023163"/>
    </source>
</evidence>
<dbReference type="InterPro" id="IPR050204">
    <property type="entry name" value="AraC_XylS_family_regulators"/>
</dbReference>
<dbReference type="PANTHER" id="PTHR46796:SF13">
    <property type="entry name" value="HTH-TYPE TRANSCRIPTIONAL ACTIVATOR RHAS"/>
    <property type="match status" value="1"/>
</dbReference>
<dbReference type="InterPro" id="IPR037923">
    <property type="entry name" value="HTH-like"/>
</dbReference>
<dbReference type="Gene3D" id="2.60.120.10">
    <property type="entry name" value="Jelly Rolls"/>
    <property type="match status" value="1"/>
</dbReference>
<organism evidence="6 7">
    <name type="scientific">Lacticaseibacillus nasuensis JCM 17158</name>
    <dbReference type="NCBI Taxonomy" id="1291734"/>
    <lineage>
        <taxon>Bacteria</taxon>
        <taxon>Bacillati</taxon>
        <taxon>Bacillota</taxon>
        <taxon>Bacilli</taxon>
        <taxon>Lactobacillales</taxon>
        <taxon>Lactobacillaceae</taxon>
        <taxon>Lacticaseibacillus</taxon>
    </lineage>
</organism>
<dbReference type="Gene3D" id="1.10.10.60">
    <property type="entry name" value="Homeodomain-like"/>
    <property type="match status" value="1"/>
</dbReference>
<dbReference type="OrthoDB" id="9813413at2"/>
<dbReference type="PATRIC" id="fig|1291734.4.peg.1396"/>
<proteinExistence type="predicted"/>
<protein>
    <recommendedName>
        <fullName evidence="5">HTH araC/xylS-type domain-containing protein</fullName>
    </recommendedName>
</protein>
<keyword evidence="1" id="KW-0963">Cytoplasm</keyword>
<keyword evidence="3" id="KW-0238">DNA-binding</keyword>
<comment type="caution">
    <text evidence="6">The sequence shown here is derived from an EMBL/GenBank/DDBJ whole genome shotgun (WGS) entry which is preliminary data.</text>
</comment>
<dbReference type="SUPFAM" id="SSF51215">
    <property type="entry name" value="Regulatory protein AraC"/>
    <property type="match status" value="1"/>
</dbReference>
<gene>
    <name evidence="6" type="ORF">FD02_GL001357</name>
</gene>
<evidence type="ECO:0000313" key="6">
    <source>
        <dbReference type="EMBL" id="KRK72937.1"/>
    </source>
</evidence>
<evidence type="ECO:0000256" key="3">
    <source>
        <dbReference type="ARBA" id="ARBA00023125"/>
    </source>
</evidence>
<reference evidence="6 7" key="1">
    <citation type="journal article" date="2015" name="Genome Announc.">
        <title>Expanding the biotechnology potential of lactobacilli through comparative genomics of 213 strains and associated genera.</title>
        <authorList>
            <person name="Sun Z."/>
            <person name="Harris H.M."/>
            <person name="McCann A."/>
            <person name="Guo C."/>
            <person name="Argimon S."/>
            <person name="Zhang W."/>
            <person name="Yang X."/>
            <person name="Jeffery I.B."/>
            <person name="Cooney J.C."/>
            <person name="Kagawa T.F."/>
            <person name="Liu W."/>
            <person name="Song Y."/>
            <person name="Salvetti E."/>
            <person name="Wrobel A."/>
            <person name="Rasinkangas P."/>
            <person name="Parkhill J."/>
            <person name="Rea M.C."/>
            <person name="O'Sullivan O."/>
            <person name="Ritari J."/>
            <person name="Douillard F.P."/>
            <person name="Paul Ross R."/>
            <person name="Yang R."/>
            <person name="Briner A.E."/>
            <person name="Felis G.E."/>
            <person name="de Vos W.M."/>
            <person name="Barrangou R."/>
            <person name="Klaenhammer T.R."/>
            <person name="Caufield P.W."/>
            <person name="Cui Y."/>
            <person name="Zhang H."/>
            <person name="O'Toole P.W."/>
        </authorList>
    </citation>
    <scope>NUCLEOTIDE SEQUENCE [LARGE SCALE GENOMIC DNA]</scope>
    <source>
        <strain evidence="6 7">JCM 17158</strain>
    </source>
</reference>
<dbReference type="Pfam" id="PF12833">
    <property type="entry name" value="HTH_18"/>
    <property type="match status" value="1"/>
</dbReference>
<dbReference type="InterPro" id="IPR009057">
    <property type="entry name" value="Homeodomain-like_sf"/>
</dbReference>
<evidence type="ECO:0000259" key="5">
    <source>
        <dbReference type="PROSITE" id="PS01124"/>
    </source>
</evidence>
<dbReference type="SMART" id="SM00342">
    <property type="entry name" value="HTH_ARAC"/>
    <property type="match status" value="1"/>
</dbReference>
<evidence type="ECO:0000313" key="7">
    <source>
        <dbReference type="Proteomes" id="UP000051804"/>
    </source>
</evidence>
<accession>A0A0R1JW58</accession>
<sequence>MEKITIKVRIIVMPEEILSFLPSQFTDPAIYWVELAGTTYPFPTYHVDRTHSSVTTIEYVQSGRGHLTVDQQHYTVQGGDAYVLPAGHDHHYASDPAAPMQKIWVNVSGSLCSQLLDTYQLTGQVVFPHYSIEAELQDYLAFCRLPGLTPEARSERGPLLLHQVVLALHRFSAQHALAQQHPQAAAVRAYLDNHLGDAITLNALSRQFHLSVSQLTREFARVYSATPYAYLLNRRVAMAKMLLTHTGLTVGQIAQRLAFTDAHYFSNVFLEKTGQRPLAWRQASQ</sequence>
<dbReference type="Proteomes" id="UP000051804">
    <property type="component" value="Unassembled WGS sequence"/>
</dbReference>
<dbReference type="GO" id="GO:0043565">
    <property type="term" value="F:sequence-specific DNA binding"/>
    <property type="evidence" value="ECO:0007669"/>
    <property type="project" value="InterPro"/>
</dbReference>
<dbReference type="SUPFAM" id="SSF46689">
    <property type="entry name" value="Homeodomain-like"/>
    <property type="match status" value="2"/>
</dbReference>
<dbReference type="GO" id="GO:0003700">
    <property type="term" value="F:DNA-binding transcription factor activity"/>
    <property type="evidence" value="ECO:0007669"/>
    <property type="project" value="InterPro"/>
</dbReference>
<dbReference type="AlphaFoldDB" id="A0A0R1JW58"/>
<dbReference type="InterPro" id="IPR003313">
    <property type="entry name" value="AraC-bd"/>
</dbReference>
<keyword evidence="2" id="KW-0805">Transcription regulation</keyword>
<dbReference type="PANTHER" id="PTHR46796">
    <property type="entry name" value="HTH-TYPE TRANSCRIPTIONAL ACTIVATOR RHAS-RELATED"/>
    <property type="match status" value="1"/>
</dbReference>
<name>A0A0R1JW58_9LACO</name>